<keyword evidence="14" id="KW-0546">Nucleotide metabolism</keyword>
<evidence type="ECO:0000256" key="20">
    <source>
        <dbReference type="SAM" id="MobiDB-lite"/>
    </source>
</evidence>
<evidence type="ECO:0000256" key="15">
    <source>
        <dbReference type="ARBA" id="ARBA00058621"/>
    </source>
</evidence>
<feature type="active site" description="Pros-phosphohistidine intermediate" evidence="16">
    <location>
        <position position="432"/>
    </location>
</feature>
<dbReference type="GeneID" id="115747954"/>
<protein>
    <recommendedName>
        <fullName evidence="18">Nucleoside diphosphate kinase</fullName>
        <ecNumber evidence="18">2.7.4.6</ecNumber>
    </recommendedName>
</protein>
<feature type="binding site" evidence="16">
    <location>
        <position position="419"/>
    </location>
    <ligand>
        <name>ATP</name>
        <dbReference type="ChEBI" id="CHEBI:30616"/>
    </ligand>
</feature>
<evidence type="ECO:0000256" key="9">
    <source>
        <dbReference type="ARBA" id="ARBA00022723"/>
    </source>
</evidence>
<dbReference type="Pfam" id="PF00334">
    <property type="entry name" value="NDK"/>
    <property type="match status" value="1"/>
</dbReference>
<dbReference type="KEGG" id="rarg:115747954"/>
<evidence type="ECO:0000313" key="23">
    <source>
        <dbReference type="RefSeq" id="XP_030540147.1"/>
    </source>
</evidence>
<feature type="binding site" evidence="16">
    <location>
        <position position="326"/>
    </location>
    <ligand>
        <name>ATP</name>
        <dbReference type="ChEBI" id="CHEBI:30616"/>
    </ligand>
</feature>
<evidence type="ECO:0000313" key="22">
    <source>
        <dbReference type="Proteomes" id="UP000827889"/>
    </source>
</evidence>
<dbReference type="Gene3D" id="2.30.29.30">
    <property type="entry name" value="Pleckstrin-homology domain (PH domain)/Phosphotyrosine-binding domain (PTB)"/>
    <property type="match status" value="1"/>
</dbReference>
<evidence type="ECO:0000256" key="17">
    <source>
        <dbReference type="RuleBase" id="RU004011"/>
    </source>
</evidence>
<dbReference type="Gene3D" id="3.30.70.141">
    <property type="entry name" value="Nucleoside diphosphate kinase-like domain"/>
    <property type="match status" value="1"/>
</dbReference>
<dbReference type="InterPro" id="IPR023005">
    <property type="entry name" value="Nucleoside_diP_kinase_AS"/>
</dbReference>
<comment type="catalytic activity">
    <reaction evidence="1 18">
        <text>a 2'-deoxyribonucleoside 5'-diphosphate + ATP = a 2'-deoxyribonucleoside 5'-triphosphate + ADP</text>
        <dbReference type="Rhea" id="RHEA:44640"/>
        <dbReference type="ChEBI" id="CHEBI:30616"/>
        <dbReference type="ChEBI" id="CHEBI:61560"/>
        <dbReference type="ChEBI" id="CHEBI:73316"/>
        <dbReference type="ChEBI" id="CHEBI:456216"/>
        <dbReference type="EC" id="2.7.4.6"/>
    </reaction>
</comment>
<evidence type="ECO:0000256" key="4">
    <source>
        <dbReference type="ARBA" id="ARBA00004456"/>
    </source>
</evidence>
<evidence type="ECO:0000256" key="2">
    <source>
        <dbReference type="ARBA" id="ARBA00000937"/>
    </source>
</evidence>
<dbReference type="HAMAP" id="MF_00451">
    <property type="entry name" value="NDP_kinase"/>
    <property type="match status" value="1"/>
</dbReference>
<feature type="binding site" evidence="16">
    <location>
        <position position="374"/>
    </location>
    <ligand>
        <name>ATP</name>
        <dbReference type="ChEBI" id="CHEBI:30616"/>
    </ligand>
</feature>
<keyword evidence="8 18" id="KW-0808">Transferase</keyword>
<dbReference type="InterPro" id="IPR001564">
    <property type="entry name" value="Nucleoside_diP_kinase"/>
</dbReference>
<dbReference type="InterPro" id="IPR001849">
    <property type="entry name" value="PH_domain"/>
</dbReference>
<keyword evidence="13" id="KW-0460">Magnesium</keyword>
<dbReference type="GO" id="GO:0006228">
    <property type="term" value="P:UTP biosynthetic process"/>
    <property type="evidence" value="ECO:0007669"/>
    <property type="project" value="InterPro"/>
</dbReference>
<evidence type="ECO:0000256" key="1">
    <source>
        <dbReference type="ARBA" id="ARBA00000082"/>
    </source>
</evidence>
<dbReference type="PROSITE" id="PS50003">
    <property type="entry name" value="PH_DOMAIN"/>
    <property type="match status" value="1"/>
</dbReference>
<feature type="binding site" evidence="16">
    <location>
        <position position="408"/>
    </location>
    <ligand>
        <name>ATP</name>
        <dbReference type="ChEBI" id="CHEBI:30616"/>
    </ligand>
</feature>
<dbReference type="PRINTS" id="PR01243">
    <property type="entry name" value="NUCDPKINASE"/>
</dbReference>
<dbReference type="InterPro" id="IPR034907">
    <property type="entry name" value="NDK-like_dom"/>
</dbReference>
<keyword evidence="11 18" id="KW-0418">Kinase</keyword>
<dbReference type="PROSITE" id="PS00469">
    <property type="entry name" value="NDPK"/>
    <property type="match status" value="1"/>
</dbReference>
<dbReference type="PANTHER" id="PTHR34837:SF2">
    <property type="entry name" value="OS05G0595500 PROTEIN"/>
    <property type="match status" value="1"/>
</dbReference>
<evidence type="ECO:0000256" key="6">
    <source>
        <dbReference type="ARBA" id="ARBA00008142"/>
    </source>
</evidence>
<proteinExistence type="inferred from homology"/>
<accession>A0A8B8Q173</accession>
<dbReference type="EC" id="2.7.4.6" evidence="18"/>
<reference evidence="23" key="1">
    <citation type="submission" date="2025-08" db="UniProtKB">
        <authorList>
            <consortium name="RefSeq"/>
        </authorList>
    </citation>
    <scope>IDENTIFICATION</scope>
    <source>
        <tissue evidence="23">Leaf</tissue>
    </source>
</reference>
<dbReference type="SUPFAM" id="SSF50729">
    <property type="entry name" value="PH domain-like"/>
    <property type="match status" value="1"/>
</dbReference>
<evidence type="ECO:0000256" key="13">
    <source>
        <dbReference type="ARBA" id="ARBA00022842"/>
    </source>
</evidence>
<dbReference type="RefSeq" id="XP_030540147.1">
    <property type="nucleotide sequence ID" value="XM_030684287.2"/>
</dbReference>
<evidence type="ECO:0000256" key="19">
    <source>
        <dbReference type="SAM" id="Coils"/>
    </source>
</evidence>
<dbReference type="PROSITE" id="PS51374">
    <property type="entry name" value="NDPK_LIKE"/>
    <property type="match status" value="1"/>
</dbReference>
<dbReference type="Proteomes" id="UP000827889">
    <property type="component" value="Chromosome 3"/>
</dbReference>
<dbReference type="GO" id="GO:0046872">
    <property type="term" value="F:metal ion binding"/>
    <property type="evidence" value="ECO:0007669"/>
    <property type="project" value="UniProtKB-KW"/>
</dbReference>
<dbReference type="GO" id="GO:0006241">
    <property type="term" value="P:CTP biosynthetic process"/>
    <property type="evidence" value="ECO:0007669"/>
    <property type="project" value="InterPro"/>
</dbReference>
<evidence type="ECO:0000256" key="3">
    <source>
        <dbReference type="ARBA" id="ARBA00001946"/>
    </source>
</evidence>
<name>A0A8B8Q173_9MYRT</name>
<dbReference type="InterPro" id="IPR036850">
    <property type="entry name" value="NDK-like_dom_sf"/>
</dbReference>
<evidence type="ECO:0000256" key="12">
    <source>
        <dbReference type="ARBA" id="ARBA00022840"/>
    </source>
</evidence>
<evidence type="ECO:0000256" key="11">
    <source>
        <dbReference type="ARBA" id="ARBA00022777"/>
    </source>
</evidence>
<evidence type="ECO:0000256" key="5">
    <source>
        <dbReference type="ARBA" id="ARBA00004569"/>
    </source>
</evidence>
<evidence type="ECO:0000256" key="10">
    <source>
        <dbReference type="ARBA" id="ARBA00022741"/>
    </source>
</evidence>
<dbReference type="GO" id="GO:0005524">
    <property type="term" value="F:ATP binding"/>
    <property type="evidence" value="ECO:0007669"/>
    <property type="project" value="UniProtKB-KW"/>
</dbReference>
<evidence type="ECO:0000256" key="7">
    <source>
        <dbReference type="ARBA" id="ARBA00011643"/>
    </source>
</evidence>
<dbReference type="SMART" id="SM00233">
    <property type="entry name" value="PH"/>
    <property type="match status" value="1"/>
</dbReference>
<dbReference type="FunFam" id="3.30.70.141:FF:000005">
    <property type="entry name" value="Nucleoside diphosphate kinase"/>
    <property type="match status" value="1"/>
</dbReference>
<sequence>MDDDIGKIKVIPNYFQPSTSEDSSPPNNPSVKSPPRTENCLRSDSYLWPKKRFRSAGFMLNLLNLKGLPWGFGADGQEKVELTATELESLRTQLGDLEEREAHLKAQLEHVDEILRSARLSGYLHIRTRWKPLPGEPPPIDDTDVDDWLPRFVVLHGTCIFFYMFCTDLSPQDSALLSDVVEVGPLPCFTREDNTQYSFYILTRQGLRYECSSASKIQVDSWLTALQADCKSNSQISRLASRAARTLLSASKHSRFYSEGRAVAAAAAVTMAGKSSILSSSFARAGSANASRGWITGALALPAAVYMLQEQEAHAAELERSFIAIKPDGVQRGLISEIISRFERKGFKLVAIKIVVPSKDFAQKHYHDLKERPFFNGLCEFLSSGPVVAMVWEGEGVIKYGRKLIGATDPQKSEPGTIRGDLAVVVGRNIIHGSDGPETAKDEINLWFKPEELVNYTSNAEKWIYGVN</sequence>
<evidence type="ECO:0000256" key="14">
    <source>
        <dbReference type="ARBA" id="ARBA00023080"/>
    </source>
</evidence>
<keyword evidence="10 18" id="KW-0547">Nucleotide-binding</keyword>
<evidence type="ECO:0000259" key="21">
    <source>
        <dbReference type="PROSITE" id="PS50003"/>
    </source>
</evidence>
<feature type="domain" description="PH" evidence="21">
    <location>
        <begin position="117"/>
        <end position="231"/>
    </location>
</feature>
<feature type="binding site" evidence="16">
    <location>
        <position position="429"/>
    </location>
    <ligand>
        <name>ATP</name>
        <dbReference type="ChEBI" id="CHEBI:30616"/>
    </ligand>
</feature>
<feature type="binding site" evidence="16">
    <location>
        <position position="402"/>
    </location>
    <ligand>
        <name>ATP</name>
        <dbReference type="ChEBI" id="CHEBI:30616"/>
    </ligand>
</feature>
<dbReference type="CDD" id="cd00821">
    <property type="entry name" value="PH"/>
    <property type="match status" value="1"/>
</dbReference>
<dbReference type="OrthoDB" id="1676529at2759"/>
<keyword evidence="9" id="KW-0479">Metal-binding</keyword>
<comment type="subunit">
    <text evidence="7">Homohexamer.</text>
</comment>
<evidence type="ECO:0000256" key="18">
    <source>
        <dbReference type="RuleBase" id="RU004013"/>
    </source>
</evidence>
<evidence type="ECO:0000256" key="8">
    <source>
        <dbReference type="ARBA" id="ARBA00022679"/>
    </source>
</evidence>
<dbReference type="NCBIfam" id="NF001908">
    <property type="entry name" value="PRK00668.1"/>
    <property type="match status" value="1"/>
</dbReference>
<dbReference type="GO" id="GO:0004550">
    <property type="term" value="F:nucleoside diphosphate kinase activity"/>
    <property type="evidence" value="ECO:0007669"/>
    <property type="project" value="UniProtKB-EC"/>
</dbReference>
<dbReference type="CDD" id="cd04413">
    <property type="entry name" value="NDPk_I"/>
    <property type="match status" value="1"/>
</dbReference>
<dbReference type="GO" id="GO:0006183">
    <property type="term" value="P:GTP biosynthetic process"/>
    <property type="evidence" value="ECO:0007669"/>
    <property type="project" value="InterPro"/>
</dbReference>
<dbReference type="AlphaFoldDB" id="A0A8B8Q173"/>
<keyword evidence="12 18" id="KW-0067">ATP-binding</keyword>
<feature type="region of interest" description="Disordered" evidence="20">
    <location>
        <begin position="1"/>
        <end position="38"/>
    </location>
</feature>
<comment type="function">
    <text evidence="15">Major role in the synthesis of nucleoside triphosphates other than ATP. The ATP gamma phosphate is transferred to the NDP beta phosphate via a ping-pong mechanism, using a phosphorylated active-site intermediate. Shows the highest specificity towards GDP.</text>
</comment>
<dbReference type="GO" id="GO:0005758">
    <property type="term" value="C:mitochondrial intermembrane space"/>
    <property type="evidence" value="ECO:0007669"/>
    <property type="project" value="UniProtKB-SubCell"/>
</dbReference>
<organism evidence="22 23">
    <name type="scientific">Rhodamnia argentea</name>
    <dbReference type="NCBI Taxonomy" id="178133"/>
    <lineage>
        <taxon>Eukaryota</taxon>
        <taxon>Viridiplantae</taxon>
        <taxon>Streptophyta</taxon>
        <taxon>Embryophyta</taxon>
        <taxon>Tracheophyta</taxon>
        <taxon>Spermatophyta</taxon>
        <taxon>Magnoliopsida</taxon>
        <taxon>eudicotyledons</taxon>
        <taxon>Gunneridae</taxon>
        <taxon>Pentapetalae</taxon>
        <taxon>rosids</taxon>
        <taxon>malvids</taxon>
        <taxon>Myrtales</taxon>
        <taxon>Myrtaceae</taxon>
        <taxon>Myrtoideae</taxon>
        <taxon>Myrteae</taxon>
        <taxon>Australasian group</taxon>
        <taxon>Rhodamnia</taxon>
    </lineage>
</organism>
<dbReference type="SMART" id="SM00562">
    <property type="entry name" value="NDK"/>
    <property type="match status" value="1"/>
</dbReference>
<dbReference type="SUPFAM" id="SSF54919">
    <property type="entry name" value="Nucleoside diphosphate kinase, NDK"/>
    <property type="match status" value="1"/>
</dbReference>
<comment type="subcellular location">
    <subcellularLocation>
        <location evidence="5">Mitochondrion intermembrane space</location>
    </subcellularLocation>
    <subcellularLocation>
        <location evidence="4">Plastid</location>
        <location evidence="4">Chloroplast thylakoid lumen</location>
    </subcellularLocation>
</comment>
<dbReference type="PANTHER" id="PTHR34837">
    <property type="entry name" value="OS05G0595500 PROTEIN"/>
    <property type="match status" value="1"/>
</dbReference>
<comment type="cofactor">
    <cofactor evidence="3">
        <name>Mg(2+)</name>
        <dbReference type="ChEBI" id="CHEBI:18420"/>
    </cofactor>
</comment>
<comment type="catalytic activity">
    <reaction evidence="2">
        <text>a ribonucleoside 5'-diphosphate + ATP = a ribonucleoside 5'-triphosphate + ADP</text>
        <dbReference type="Rhea" id="RHEA:18113"/>
        <dbReference type="ChEBI" id="CHEBI:30616"/>
        <dbReference type="ChEBI" id="CHEBI:57930"/>
        <dbReference type="ChEBI" id="CHEBI:61557"/>
        <dbReference type="ChEBI" id="CHEBI:456216"/>
        <dbReference type="EC" id="2.7.4.6"/>
    </reaction>
</comment>
<keyword evidence="19" id="KW-0175">Coiled coil</keyword>
<gene>
    <name evidence="23" type="primary">LOC115747954</name>
</gene>
<feature type="compositionally biased region" description="Low complexity" evidence="20">
    <location>
        <begin position="23"/>
        <end position="34"/>
    </location>
</feature>
<comment type="similarity">
    <text evidence="6 16 17">Belongs to the NDK family.</text>
</comment>
<evidence type="ECO:0000256" key="16">
    <source>
        <dbReference type="PROSITE-ProRule" id="PRU00706"/>
    </source>
</evidence>
<keyword evidence="22" id="KW-1185">Reference proteome</keyword>
<feature type="coiled-coil region" evidence="19">
    <location>
        <begin position="80"/>
        <end position="107"/>
    </location>
</feature>
<dbReference type="InterPro" id="IPR011993">
    <property type="entry name" value="PH-like_dom_sf"/>
</dbReference>
<dbReference type="GO" id="GO:0009543">
    <property type="term" value="C:chloroplast thylakoid lumen"/>
    <property type="evidence" value="ECO:0007669"/>
    <property type="project" value="UniProtKB-SubCell"/>
</dbReference>